<feature type="compositionally biased region" description="Basic and acidic residues" evidence="1">
    <location>
        <begin position="173"/>
        <end position="183"/>
    </location>
</feature>
<comment type="caution">
    <text evidence="3">The sequence shown here is derived from an EMBL/GenBank/DDBJ whole genome shotgun (WGS) entry which is preliminary data.</text>
</comment>
<proteinExistence type="predicted"/>
<dbReference type="EMBL" id="BMAW01034564">
    <property type="protein sequence ID" value="GFU35802.1"/>
    <property type="molecule type" value="Genomic_DNA"/>
</dbReference>
<keyword evidence="2" id="KW-1133">Transmembrane helix</keyword>
<dbReference type="Proteomes" id="UP000887013">
    <property type="component" value="Unassembled WGS sequence"/>
</dbReference>
<dbReference type="OrthoDB" id="10558302at2759"/>
<feature type="region of interest" description="Disordered" evidence="1">
    <location>
        <begin position="36"/>
        <end position="69"/>
    </location>
</feature>
<keyword evidence="2" id="KW-0472">Membrane</keyword>
<dbReference type="AlphaFoldDB" id="A0A8X6QNK1"/>
<feature type="compositionally biased region" description="Polar residues" evidence="1">
    <location>
        <begin position="36"/>
        <end position="54"/>
    </location>
</feature>
<accession>A0A8X6QNK1</accession>
<reference evidence="3" key="1">
    <citation type="submission" date="2020-08" db="EMBL/GenBank/DDBJ databases">
        <title>Multicomponent nature underlies the extraordinary mechanical properties of spider dragline silk.</title>
        <authorList>
            <person name="Kono N."/>
            <person name="Nakamura H."/>
            <person name="Mori M."/>
            <person name="Yoshida Y."/>
            <person name="Ohtoshi R."/>
            <person name="Malay A.D."/>
            <person name="Moran D.A.P."/>
            <person name="Tomita M."/>
            <person name="Numata K."/>
            <person name="Arakawa K."/>
        </authorList>
    </citation>
    <scope>NUCLEOTIDE SEQUENCE</scope>
</reference>
<keyword evidence="2" id="KW-0812">Transmembrane</keyword>
<feature type="region of interest" description="Disordered" evidence="1">
    <location>
        <begin position="173"/>
        <end position="206"/>
    </location>
</feature>
<sequence length="206" mass="22888">MGEREEPSSAEDFLTKSGIICMTDYQRVELNEASGSNNMATEESPSALNSTNGVSKADGNQEKGFPGSKRNFWQRRSKMEKILLASTIVLLLLVLILFVVSIVQIHDTAGKMKQHLSGTEIRRIKKRSDDVTIQQKEAFDKFKSGQSGHDNSSIGGDCLRLLALQRKELLEAENKGLEKSNNDEKDEDPVNCQSGENPDIRCNTKL</sequence>
<evidence type="ECO:0000313" key="4">
    <source>
        <dbReference type="Proteomes" id="UP000887013"/>
    </source>
</evidence>
<keyword evidence="4" id="KW-1185">Reference proteome</keyword>
<gene>
    <name evidence="3" type="ORF">NPIL_378261</name>
</gene>
<name>A0A8X6QNK1_NEPPI</name>
<protein>
    <submittedName>
        <fullName evidence="3">Uncharacterized protein</fullName>
    </submittedName>
</protein>
<evidence type="ECO:0000313" key="3">
    <source>
        <dbReference type="EMBL" id="GFU35802.1"/>
    </source>
</evidence>
<evidence type="ECO:0000256" key="2">
    <source>
        <dbReference type="SAM" id="Phobius"/>
    </source>
</evidence>
<organism evidence="3 4">
    <name type="scientific">Nephila pilipes</name>
    <name type="common">Giant wood spider</name>
    <name type="synonym">Nephila maculata</name>
    <dbReference type="NCBI Taxonomy" id="299642"/>
    <lineage>
        <taxon>Eukaryota</taxon>
        <taxon>Metazoa</taxon>
        <taxon>Ecdysozoa</taxon>
        <taxon>Arthropoda</taxon>
        <taxon>Chelicerata</taxon>
        <taxon>Arachnida</taxon>
        <taxon>Araneae</taxon>
        <taxon>Araneomorphae</taxon>
        <taxon>Entelegynae</taxon>
        <taxon>Araneoidea</taxon>
        <taxon>Nephilidae</taxon>
        <taxon>Nephila</taxon>
    </lineage>
</organism>
<feature type="transmembrane region" description="Helical" evidence="2">
    <location>
        <begin position="82"/>
        <end position="103"/>
    </location>
</feature>
<evidence type="ECO:0000256" key="1">
    <source>
        <dbReference type="SAM" id="MobiDB-lite"/>
    </source>
</evidence>